<evidence type="ECO:0000256" key="6">
    <source>
        <dbReference type="SAM" id="MobiDB-lite"/>
    </source>
</evidence>
<dbReference type="PROSITE" id="PS50811">
    <property type="entry name" value="WRKY"/>
    <property type="match status" value="1"/>
</dbReference>
<dbReference type="AlphaFoldDB" id="A0A6N2MN98"/>
<sequence length="359" mass="38735">MDDTISLILHGCKLGEELALNLANLANQPENLSKSCEEIIRVFADAKERLSFHQLSTTLYPHPMLFREPHQDLQHQHNIDPILQEWLGSSCSSAMETLLHQTPGVMAERSALGLIESKVGGGLQMGSGGLFIESSSRSDAQAMDPSDSGRGSSSSSKRPRKRNDDAGKRTVRVPAQLFGNTEIPPEDGFTWRKYGQKEILGSKFPRAYYRCTHQNLYHCPAKKQVQRLDDDPFQFEVVYRGEHTCHMSDTAPSFPRPAPGIAQEMAQAMIGQPPPSAATSLGRWVDFSLGPGGSAGSSSSSMAAGSSGGAAGPSTGGRYGKEADYPIAELADAMFNSGSSSTNSMELIFPGDQPSDKNN</sequence>
<feature type="compositionally biased region" description="Low complexity" evidence="6">
    <location>
        <begin position="296"/>
        <end position="305"/>
    </location>
</feature>
<evidence type="ECO:0000256" key="5">
    <source>
        <dbReference type="ARBA" id="ARBA00023242"/>
    </source>
</evidence>
<dbReference type="InterPro" id="IPR044810">
    <property type="entry name" value="WRKY_plant"/>
</dbReference>
<dbReference type="EMBL" id="CAADRP010001863">
    <property type="protein sequence ID" value="VFU54876.1"/>
    <property type="molecule type" value="Genomic_DNA"/>
</dbReference>
<evidence type="ECO:0000313" key="8">
    <source>
        <dbReference type="EMBL" id="VFU54876.1"/>
    </source>
</evidence>
<keyword evidence="3" id="KW-0238">DNA-binding</keyword>
<evidence type="ECO:0000256" key="3">
    <source>
        <dbReference type="ARBA" id="ARBA00023125"/>
    </source>
</evidence>
<dbReference type="Gene3D" id="2.20.25.80">
    <property type="entry name" value="WRKY domain"/>
    <property type="match status" value="1"/>
</dbReference>
<dbReference type="Pfam" id="PF03106">
    <property type="entry name" value="WRKY"/>
    <property type="match status" value="1"/>
</dbReference>
<evidence type="ECO:0000256" key="2">
    <source>
        <dbReference type="ARBA" id="ARBA00023015"/>
    </source>
</evidence>
<feature type="region of interest" description="Disordered" evidence="6">
    <location>
        <begin position="295"/>
        <end position="321"/>
    </location>
</feature>
<feature type="domain" description="WRKY" evidence="7">
    <location>
        <begin position="186"/>
        <end position="248"/>
    </location>
</feature>
<gene>
    <name evidence="8" type="ORF">SVIM_LOCUS386430</name>
</gene>
<feature type="compositionally biased region" description="Low complexity" evidence="6">
    <location>
        <begin position="144"/>
        <end position="156"/>
    </location>
</feature>
<dbReference type="GO" id="GO:0005634">
    <property type="term" value="C:nucleus"/>
    <property type="evidence" value="ECO:0007669"/>
    <property type="project" value="UniProtKB-SubCell"/>
</dbReference>
<reference evidence="8" key="1">
    <citation type="submission" date="2019-03" db="EMBL/GenBank/DDBJ databases">
        <authorList>
            <person name="Mank J."/>
            <person name="Almeida P."/>
        </authorList>
    </citation>
    <scope>NUCLEOTIDE SEQUENCE</scope>
    <source>
        <strain evidence="8">78183</strain>
    </source>
</reference>
<evidence type="ECO:0000256" key="4">
    <source>
        <dbReference type="ARBA" id="ARBA00023163"/>
    </source>
</evidence>
<feature type="region of interest" description="Disordered" evidence="6">
    <location>
        <begin position="135"/>
        <end position="172"/>
    </location>
</feature>
<dbReference type="SUPFAM" id="SSF118290">
    <property type="entry name" value="WRKY DNA-binding domain"/>
    <property type="match status" value="1"/>
</dbReference>
<evidence type="ECO:0000259" key="7">
    <source>
        <dbReference type="PROSITE" id="PS50811"/>
    </source>
</evidence>
<comment type="subcellular location">
    <subcellularLocation>
        <location evidence="1">Nucleus</location>
    </subcellularLocation>
</comment>
<keyword evidence="5" id="KW-0539">Nucleus</keyword>
<keyword evidence="4" id="KW-0804">Transcription</keyword>
<dbReference type="GO" id="GO:0003700">
    <property type="term" value="F:DNA-binding transcription factor activity"/>
    <property type="evidence" value="ECO:0007669"/>
    <property type="project" value="InterPro"/>
</dbReference>
<dbReference type="SMART" id="SM00774">
    <property type="entry name" value="WRKY"/>
    <property type="match status" value="1"/>
</dbReference>
<dbReference type="InterPro" id="IPR003657">
    <property type="entry name" value="WRKY_dom"/>
</dbReference>
<dbReference type="GO" id="GO:0043565">
    <property type="term" value="F:sequence-specific DNA binding"/>
    <property type="evidence" value="ECO:0007669"/>
    <property type="project" value="InterPro"/>
</dbReference>
<dbReference type="InterPro" id="IPR036576">
    <property type="entry name" value="WRKY_dom_sf"/>
</dbReference>
<proteinExistence type="predicted"/>
<feature type="compositionally biased region" description="Polar residues" evidence="6">
    <location>
        <begin position="336"/>
        <end position="345"/>
    </location>
</feature>
<evidence type="ECO:0000256" key="1">
    <source>
        <dbReference type="ARBA" id="ARBA00004123"/>
    </source>
</evidence>
<name>A0A6N2MN98_SALVM</name>
<accession>A0A6N2MN98</accession>
<organism evidence="8">
    <name type="scientific">Salix viminalis</name>
    <name type="common">Common osier</name>
    <name type="synonym">Basket willow</name>
    <dbReference type="NCBI Taxonomy" id="40686"/>
    <lineage>
        <taxon>Eukaryota</taxon>
        <taxon>Viridiplantae</taxon>
        <taxon>Streptophyta</taxon>
        <taxon>Embryophyta</taxon>
        <taxon>Tracheophyta</taxon>
        <taxon>Spermatophyta</taxon>
        <taxon>Magnoliopsida</taxon>
        <taxon>eudicotyledons</taxon>
        <taxon>Gunneridae</taxon>
        <taxon>Pentapetalae</taxon>
        <taxon>rosids</taxon>
        <taxon>fabids</taxon>
        <taxon>Malpighiales</taxon>
        <taxon>Salicaceae</taxon>
        <taxon>Saliceae</taxon>
        <taxon>Salix</taxon>
    </lineage>
</organism>
<protein>
    <recommendedName>
        <fullName evidence="7">WRKY domain-containing protein</fullName>
    </recommendedName>
</protein>
<feature type="region of interest" description="Disordered" evidence="6">
    <location>
        <begin position="335"/>
        <end position="359"/>
    </location>
</feature>
<feature type="compositionally biased region" description="Gly residues" evidence="6">
    <location>
        <begin position="306"/>
        <end position="318"/>
    </location>
</feature>
<keyword evidence="2" id="KW-0805">Transcription regulation</keyword>
<dbReference type="PANTHER" id="PTHR31282">
    <property type="entry name" value="WRKY TRANSCRIPTION FACTOR 21-RELATED"/>
    <property type="match status" value="1"/>
</dbReference>